<comment type="caution">
    <text evidence="1">The sequence shown here is derived from an EMBL/GenBank/DDBJ whole genome shotgun (WGS) entry which is preliminary data.</text>
</comment>
<proteinExistence type="predicted"/>
<organism evidence="1 2">
    <name type="scientific">Deinococcus cavernae</name>
    <dbReference type="NCBI Taxonomy" id="2320857"/>
    <lineage>
        <taxon>Bacteria</taxon>
        <taxon>Thermotogati</taxon>
        <taxon>Deinococcota</taxon>
        <taxon>Deinococci</taxon>
        <taxon>Deinococcales</taxon>
        <taxon>Deinococcaceae</taxon>
        <taxon>Deinococcus</taxon>
    </lineage>
</organism>
<name>A0A418VED4_9DEIO</name>
<protein>
    <submittedName>
        <fullName evidence="1">Uncharacterized protein</fullName>
    </submittedName>
</protein>
<dbReference type="Proteomes" id="UP000286287">
    <property type="component" value="Unassembled WGS sequence"/>
</dbReference>
<gene>
    <name evidence="1" type="ORF">D3875_04075</name>
</gene>
<accession>A0A418VED4</accession>
<dbReference type="EMBL" id="QYUJ01000010">
    <property type="protein sequence ID" value="RJF74464.1"/>
    <property type="molecule type" value="Genomic_DNA"/>
</dbReference>
<evidence type="ECO:0000313" key="2">
    <source>
        <dbReference type="Proteomes" id="UP000286287"/>
    </source>
</evidence>
<dbReference type="AlphaFoldDB" id="A0A418VED4"/>
<evidence type="ECO:0000313" key="1">
    <source>
        <dbReference type="EMBL" id="RJF74464.1"/>
    </source>
</evidence>
<reference evidence="1 2" key="1">
    <citation type="submission" date="2018-09" db="EMBL/GenBank/DDBJ databases">
        <authorList>
            <person name="Zhu H."/>
        </authorList>
    </citation>
    <scope>NUCLEOTIDE SEQUENCE [LARGE SCALE GENOMIC DNA]</scope>
    <source>
        <strain evidence="1 2">K2S05-167</strain>
    </source>
</reference>
<sequence length="100" mass="11651">MKTPHTMLPLRIQAIKRRRLRERVEALEDGAMLGEVNWGQAIEGTLPSTKSTYRIVDKPFKAYLRGLHRLALGLPEQETELERQSRHKVVSQEFRNMLLN</sequence>
<dbReference type="RefSeq" id="WP_119761409.1">
    <property type="nucleotide sequence ID" value="NZ_QYUJ01000010.1"/>
</dbReference>
<keyword evidence="2" id="KW-1185">Reference proteome</keyword>